<dbReference type="InterPro" id="IPR050071">
    <property type="entry name" value="Dehydroquinate_synthase"/>
</dbReference>
<name>A0A424Y960_9FIRM</name>
<dbReference type="SUPFAM" id="SSF56796">
    <property type="entry name" value="Dehydroquinate synthase-like"/>
    <property type="match status" value="1"/>
</dbReference>
<evidence type="ECO:0000313" key="5">
    <source>
        <dbReference type="EMBL" id="RQD72718.1"/>
    </source>
</evidence>
<comment type="cofactor">
    <cofactor evidence="1">
        <name>Co(2+)</name>
        <dbReference type="ChEBI" id="CHEBI:48828"/>
    </cofactor>
</comment>
<dbReference type="EMBL" id="QZAA01000299">
    <property type="protein sequence ID" value="RQD72718.1"/>
    <property type="molecule type" value="Genomic_DNA"/>
</dbReference>
<evidence type="ECO:0000256" key="3">
    <source>
        <dbReference type="ARBA" id="ARBA00023027"/>
    </source>
</evidence>
<keyword evidence="2" id="KW-0479">Metal-binding</keyword>
<dbReference type="AlphaFoldDB" id="A0A424Y960"/>
<keyword evidence="3" id="KW-0520">NAD</keyword>
<accession>A0A424Y960</accession>
<dbReference type="PANTHER" id="PTHR43622">
    <property type="entry name" value="3-DEHYDROQUINATE SYNTHASE"/>
    <property type="match status" value="1"/>
</dbReference>
<dbReference type="Gene3D" id="1.20.1090.10">
    <property type="entry name" value="Dehydroquinate synthase-like - alpha domain"/>
    <property type="match status" value="1"/>
</dbReference>
<evidence type="ECO:0000256" key="1">
    <source>
        <dbReference type="ARBA" id="ARBA00001941"/>
    </source>
</evidence>
<dbReference type="InterPro" id="IPR056179">
    <property type="entry name" value="DHQS_C"/>
</dbReference>
<organism evidence="5 6">
    <name type="scientific">Candidatus Syntrophonatronum acetioxidans</name>
    <dbReference type="NCBI Taxonomy" id="1795816"/>
    <lineage>
        <taxon>Bacteria</taxon>
        <taxon>Bacillati</taxon>
        <taxon>Bacillota</taxon>
        <taxon>Clostridia</taxon>
        <taxon>Eubacteriales</taxon>
        <taxon>Syntrophomonadaceae</taxon>
        <taxon>Candidatus Syntrophonatronum</taxon>
    </lineage>
</organism>
<dbReference type="Pfam" id="PF24621">
    <property type="entry name" value="DHQS_C"/>
    <property type="match status" value="1"/>
</dbReference>
<dbReference type="Proteomes" id="UP000285138">
    <property type="component" value="Unassembled WGS sequence"/>
</dbReference>
<feature type="domain" description="3-dehydroquinate synthase C-terminal" evidence="4">
    <location>
        <begin position="1"/>
        <end position="82"/>
    </location>
</feature>
<comment type="caution">
    <text evidence="5">The sequence shown here is derived from an EMBL/GenBank/DDBJ whole genome shotgun (WGS) entry which is preliminary data.</text>
</comment>
<sequence>ILNFGHTLGHALEAATRYSYFNHGEAVNYGMLLASRLAHREGLLGKGELDLIDNLLYRVGFLEFPRDITVKDIIQGLQYDKKRKEEKTIFILPEKIGRVGIYDNIAEEKVEKLLKVFFKELNKK</sequence>
<evidence type="ECO:0000313" key="6">
    <source>
        <dbReference type="Proteomes" id="UP000285138"/>
    </source>
</evidence>
<dbReference type="GO" id="GO:0046872">
    <property type="term" value="F:metal ion binding"/>
    <property type="evidence" value="ECO:0007669"/>
    <property type="project" value="UniProtKB-KW"/>
</dbReference>
<protein>
    <submittedName>
        <fullName evidence="5">3-dehydroquinate synthase</fullName>
    </submittedName>
</protein>
<evidence type="ECO:0000256" key="2">
    <source>
        <dbReference type="ARBA" id="ARBA00022723"/>
    </source>
</evidence>
<dbReference type="PANTHER" id="PTHR43622:SF1">
    <property type="entry name" value="3-DEHYDROQUINATE SYNTHASE"/>
    <property type="match status" value="1"/>
</dbReference>
<proteinExistence type="predicted"/>
<evidence type="ECO:0000259" key="4">
    <source>
        <dbReference type="Pfam" id="PF24621"/>
    </source>
</evidence>
<dbReference type="GO" id="GO:0003856">
    <property type="term" value="F:3-dehydroquinate synthase activity"/>
    <property type="evidence" value="ECO:0007669"/>
    <property type="project" value="TreeGrafter"/>
</dbReference>
<reference evidence="5 6" key="1">
    <citation type="submission" date="2018-08" db="EMBL/GenBank/DDBJ databases">
        <title>The metabolism and importance of syntrophic acetate oxidation coupled to methane or sulfide production in haloalkaline environments.</title>
        <authorList>
            <person name="Timmers P.H.A."/>
            <person name="Vavourakis C.D."/>
            <person name="Sorokin D.Y."/>
            <person name="Sinninghe Damste J.S."/>
            <person name="Muyzer G."/>
            <person name="Stams A.J.M."/>
            <person name="Plugge C.M."/>
        </authorList>
    </citation>
    <scope>NUCLEOTIDE SEQUENCE [LARGE SCALE GENOMIC DNA]</scope>
    <source>
        <strain evidence="5">MSAO_Bac1</strain>
    </source>
</reference>
<feature type="non-terminal residue" evidence="5">
    <location>
        <position position="1"/>
    </location>
</feature>
<gene>
    <name evidence="5" type="ORF">D5R97_10510</name>
</gene>